<keyword evidence="1" id="KW-0812">Transmembrane</keyword>
<keyword evidence="1" id="KW-0472">Membrane</keyword>
<accession>A0A5E8CHL9</accession>
<dbReference type="EMBL" id="CABVLZ010000001">
    <property type="protein sequence ID" value="VVU94547.1"/>
    <property type="molecule type" value="Genomic_DNA"/>
</dbReference>
<name>A0A5E8CHL9_9ZZZZ</name>
<proteinExistence type="predicted"/>
<feature type="transmembrane region" description="Helical" evidence="1">
    <location>
        <begin position="6"/>
        <end position="27"/>
    </location>
</feature>
<evidence type="ECO:0000256" key="1">
    <source>
        <dbReference type="SAM" id="Phobius"/>
    </source>
</evidence>
<sequence length="246" mass="29791">MLIHIVIIFCFILIATFFNIISLRYLIKRKLKKLDYKSDKKYIISENKIYIIINIFSMNAWIVENIKNDKEWIKFKKKLPLFYICKSFKTNFKHLTLFNSPETTHIFSRKIDKYNIVHCANILSLRYNFKKKQIKFLTYFSGEVIFNRLSKLDKNDHFIKLFQDRNNDSTISEKELYKYDSKRECIEILYDLKKGEFYINNYNDLDDNNYKIIINDSVDNGIPLYSYWKTFVVILVFILSYIIKIT</sequence>
<organism evidence="2">
    <name type="scientific">seawater metagenome</name>
    <dbReference type="NCBI Taxonomy" id="1561972"/>
    <lineage>
        <taxon>unclassified sequences</taxon>
        <taxon>metagenomes</taxon>
        <taxon>ecological metagenomes</taxon>
    </lineage>
</organism>
<protein>
    <submittedName>
        <fullName evidence="2">Uncharacterized protein</fullName>
    </submittedName>
</protein>
<reference evidence="2" key="1">
    <citation type="submission" date="2019-09" db="EMBL/GenBank/DDBJ databases">
        <authorList>
            <person name="Needham M D."/>
        </authorList>
    </citation>
    <scope>NUCLEOTIDE SEQUENCE</scope>
</reference>
<dbReference type="AlphaFoldDB" id="A0A5E8CHL9"/>
<gene>
    <name evidence="2" type="ORF">CPAV1605_272</name>
</gene>
<evidence type="ECO:0000313" key="2">
    <source>
        <dbReference type="EMBL" id="VVU94547.1"/>
    </source>
</evidence>
<feature type="transmembrane region" description="Helical" evidence="1">
    <location>
        <begin position="225"/>
        <end position="243"/>
    </location>
</feature>
<keyword evidence="1" id="KW-1133">Transmembrane helix</keyword>